<dbReference type="AlphaFoldDB" id="A0A3M7RD54"/>
<keyword evidence="3" id="KW-1185">Reference proteome</keyword>
<comment type="caution">
    <text evidence="2">The sequence shown here is derived from an EMBL/GenBank/DDBJ whole genome shotgun (WGS) entry which is preliminary data.</text>
</comment>
<sequence length="71" mass="8269">MESCCITTDHWTSVRNLYKKFSRFSSYANKHKLCEIERFVDNPSPVPKKKSLQVSSNEIMTEKNDLAKEIS</sequence>
<proteinExistence type="predicted"/>
<organism evidence="2 3">
    <name type="scientific">Brachionus plicatilis</name>
    <name type="common">Marine rotifer</name>
    <name type="synonym">Brachionus muelleri</name>
    <dbReference type="NCBI Taxonomy" id="10195"/>
    <lineage>
        <taxon>Eukaryota</taxon>
        <taxon>Metazoa</taxon>
        <taxon>Spiralia</taxon>
        <taxon>Gnathifera</taxon>
        <taxon>Rotifera</taxon>
        <taxon>Eurotatoria</taxon>
        <taxon>Monogononta</taxon>
        <taxon>Pseudotrocha</taxon>
        <taxon>Ploima</taxon>
        <taxon>Brachionidae</taxon>
        <taxon>Brachionus</taxon>
    </lineage>
</organism>
<evidence type="ECO:0000256" key="1">
    <source>
        <dbReference type="SAM" id="MobiDB-lite"/>
    </source>
</evidence>
<name>A0A3M7RD54_BRAPC</name>
<reference evidence="2 3" key="1">
    <citation type="journal article" date="2018" name="Sci. Rep.">
        <title>Genomic signatures of local adaptation to the degree of environmental predictability in rotifers.</title>
        <authorList>
            <person name="Franch-Gras L."/>
            <person name="Hahn C."/>
            <person name="Garcia-Roger E.M."/>
            <person name="Carmona M.J."/>
            <person name="Serra M."/>
            <person name="Gomez A."/>
        </authorList>
    </citation>
    <scope>NUCLEOTIDE SEQUENCE [LARGE SCALE GENOMIC DNA]</scope>
    <source>
        <strain evidence="2">HYR1</strain>
    </source>
</reference>
<dbReference type="EMBL" id="REGN01003692">
    <property type="protein sequence ID" value="RNA21344.1"/>
    <property type="molecule type" value="Genomic_DNA"/>
</dbReference>
<protein>
    <submittedName>
        <fullName evidence="2">Uncharacterized protein</fullName>
    </submittedName>
</protein>
<feature type="compositionally biased region" description="Basic and acidic residues" evidence="1">
    <location>
        <begin position="60"/>
        <end position="71"/>
    </location>
</feature>
<accession>A0A3M7RD54</accession>
<feature type="region of interest" description="Disordered" evidence="1">
    <location>
        <begin position="47"/>
        <end position="71"/>
    </location>
</feature>
<evidence type="ECO:0000313" key="2">
    <source>
        <dbReference type="EMBL" id="RNA21344.1"/>
    </source>
</evidence>
<dbReference type="Proteomes" id="UP000276133">
    <property type="component" value="Unassembled WGS sequence"/>
</dbReference>
<evidence type="ECO:0000313" key="3">
    <source>
        <dbReference type="Proteomes" id="UP000276133"/>
    </source>
</evidence>
<gene>
    <name evidence="2" type="ORF">BpHYR1_036265</name>
</gene>
<feature type="non-terminal residue" evidence="2">
    <location>
        <position position="71"/>
    </location>
</feature>